<feature type="region of interest" description="Disordered" evidence="1">
    <location>
        <begin position="622"/>
        <end position="656"/>
    </location>
</feature>
<feature type="region of interest" description="Disordered" evidence="1">
    <location>
        <begin position="737"/>
        <end position="773"/>
    </location>
</feature>
<dbReference type="InterPro" id="IPR015940">
    <property type="entry name" value="UBA"/>
</dbReference>
<feature type="region of interest" description="Disordered" evidence="1">
    <location>
        <begin position="1054"/>
        <end position="1099"/>
    </location>
</feature>
<dbReference type="GO" id="GO:0005509">
    <property type="term" value="F:calcium ion binding"/>
    <property type="evidence" value="ECO:0007669"/>
    <property type="project" value="InterPro"/>
</dbReference>
<dbReference type="PROSITE" id="PS50222">
    <property type="entry name" value="EF_HAND_2"/>
    <property type="match status" value="3"/>
</dbReference>
<feature type="region of interest" description="Disordered" evidence="1">
    <location>
        <begin position="571"/>
        <end position="610"/>
    </location>
</feature>
<feature type="domain" description="EH" evidence="3">
    <location>
        <begin position="243"/>
        <end position="332"/>
    </location>
</feature>
<evidence type="ECO:0000256" key="1">
    <source>
        <dbReference type="SAM" id="MobiDB-lite"/>
    </source>
</evidence>
<feature type="compositionally biased region" description="Polar residues" evidence="1">
    <location>
        <begin position="622"/>
        <end position="643"/>
    </location>
</feature>
<dbReference type="OrthoDB" id="524326at2759"/>
<feature type="compositionally biased region" description="Low complexity" evidence="1">
    <location>
        <begin position="644"/>
        <end position="656"/>
    </location>
</feature>
<dbReference type="SMART" id="SM00027">
    <property type="entry name" value="EH"/>
    <property type="match status" value="3"/>
</dbReference>
<dbReference type="Proteomes" id="UP000789405">
    <property type="component" value="Unassembled WGS sequence"/>
</dbReference>
<dbReference type="InterPro" id="IPR011992">
    <property type="entry name" value="EF-hand-dom_pair"/>
</dbReference>
<feature type="compositionally biased region" description="Polar residues" evidence="1">
    <location>
        <begin position="751"/>
        <end position="765"/>
    </location>
</feature>
<dbReference type="Pfam" id="PF00627">
    <property type="entry name" value="UBA"/>
    <property type="match status" value="1"/>
</dbReference>
<evidence type="ECO:0000259" key="2">
    <source>
        <dbReference type="PROSITE" id="PS50030"/>
    </source>
</evidence>
<dbReference type="Gene3D" id="1.10.238.10">
    <property type="entry name" value="EF-hand"/>
    <property type="match status" value="3"/>
</dbReference>
<evidence type="ECO:0000313" key="6">
    <source>
        <dbReference type="Proteomes" id="UP000789405"/>
    </source>
</evidence>
<dbReference type="GO" id="GO:0005737">
    <property type="term" value="C:cytoplasm"/>
    <property type="evidence" value="ECO:0007669"/>
    <property type="project" value="TreeGrafter"/>
</dbReference>
<feature type="domain" description="EF-hand" evidence="4">
    <location>
        <begin position="13"/>
        <end position="48"/>
    </location>
</feature>
<protein>
    <submittedName>
        <fullName evidence="5">8875_t:CDS:1</fullName>
    </submittedName>
</protein>
<feature type="compositionally biased region" description="Polar residues" evidence="1">
    <location>
        <begin position="969"/>
        <end position="990"/>
    </location>
</feature>
<proteinExistence type="predicted"/>
<dbReference type="AlphaFoldDB" id="A0A9N9C065"/>
<name>A0A9N9C065_9GLOM</name>
<dbReference type="PANTHER" id="PTHR11216">
    <property type="entry name" value="EH DOMAIN"/>
    <property type="match status" value="1"/>
</dbReference>
<dbReference type="InterPro" id="IPR000261">
    <property type="entry name" value="EH_dom"/>
</dbReference>
<dbReference type="Pfam" id="PF12763">
    <property type="entry name" value="EH"/>
    <property type="match status" value="3"/>
</dbReference>
<dbReference type="CDD" id="cd00052">
    <property type="entry name" value="EH"/>
    <property type="match status" value="3"/>
</dbReference>
<dbReference type="GO" id="GO:0005886">
    <property type="term" value="C:plasma membrane"/>
    <property type="evidence" value="ECO:0007669"/>
    <property type="project" value="TreeGrafter"/>
</dbReference>
<evidence type="ECO:0000259" key="3">
    <source>
        <dbReference type="PROSITE" id="PS50031"/>
    </source>
</evidence>
<dbReference type="EMBL" id="CAJVPY010003115">
    <property type="protein sequence ID" value="CAG8581953.1"/>
    <property type="molecule type" value="Genomic_DNA"/>
</dbReference>
<accession>A0A9N9C065</accession>
<evidence type="ECO:0000259" key="4">
    <source>
        <dbReference type="PROSITE" id="PS50222"/>
    </source>
</evidence>
<sequence length="1138" mass="125034">MYSKGPQIVLTPEEKRVYGQLFQLADVNKKGVIEGQHAVKFFSNSGLPASALREIWHIADSENLGYLSQQSFSIAVKLISQAQNGQSPDLANINAAAPLPRFDGVYLISSEDREKYLRMFIGLNPVNGDLDGDRARDVLMKSKLPLDKLGQIWALADTKKRGKLDMAEFIIAMYFVQNTMNSTIKTIPSVLPEGFYDMASGITASASSLPTSPQPASRQIAGVVDSPRSPVIQNYSWDVTAEDKATYDRYFSSVDVMNKGYLTGDEAANFFMKSRLTPNVLAQIWDLADVRKSGVLNRDEFAVAMYLITKKMNGAILPTTLPPSLIPPSMRSIPTATFPDSLTRSGTIKSPPIGKRSSLFVFEQGLNNSSPSPFFNSGPVSQNSNDFDLLGDTDINTQVAIENGEIRALKSQADNLSDALSEFKISRANTDTDLANLAVQKNEITTRLSQVRTLYDSELRSLQEIQANYKAEYETLERAREELAQAERALEQLQSERDQFQASIQKDREEMLDIKRRMRLAEEKNVSIKAEIEKFKTESRKQKGLLDINRMQLTSAEKEKDKALKTLQDLEGRDIPDDDPFGTGAFIPNTSDSSPLQGNINSQPGLEFVDNSNQSRNVIHNQHPSISSLGSGVKRTMSNSSLASNSTVGTSSVKSSSFSASKLEETMFDKPNSMSNSKPIDVNNIFGENTLSTNPQDNDTAVNSSRSINSFDTSFNTPFAEFNKDITKSDNVPQQIVEKSEEKSDTDPFASFSNLKRSSTGKSDYNSTFSTTFSSNNDIVTSESFTTEFPSLEEIEASVESGVKIGFDNDFSSIPTNIENKDDNIFNSEILKDNNNEAENTRDNPVLSELESALPENSATAKEVSMEETKDNINVYNKGVETPFVPEMSESLGGGLAPLKDSESWISVEKSSESKSTIQMDDFDTVFADLTDAKVAKTPPINFDADFDTDFKEDFNPTFDAPITHSKAAPNTSSSGNIMGVTPSISSTKNSSTNFDKFDKTFGFDPFSSNESSTTSNATKPNLVEAAFGGITGEPQKSTKSSIGFDDAFGDFFKSPSAPSSKTEPSSLDLKSTTANDSKTSITSESSQPKVQSMDDDDDVEQVKQLRAMGFSREKSIDALGRYDYDIEKASNFLLENL</sequence>
<dbReference type="InterPro" id="IPR002048">
    <property type="entry name" value="EF_hand_dom"/>
</dbReference>
<dbReference type="PROSITE" id="PS50031">
    <property type="entry name" value="EH"/>
    <property type="match status" value="3"/>
</dbReference>
<organism evidence="5 6">
    <name type="scientific">Dentiscutata erythropus</name>
    <dbReference type="NCBI Taxonomy" id="1348616"/>
    <lineage>
        <taxon>Eukaryota</taxon>
        <taxon>Fungi</taxon>
        <taxon>Fungi incertae sedis</taxon>
        <taxon>Mucoromycota</taxon>
        <taxon>Glomeromycotina</taxon>
        <taxon>Glomeromycetes</taxon>
        <taxon>Diversisporales</taxon>
        <taxon>Gigasporaceae</taxon>
        <taxon>Dentiscutata</taxon>
    </lineage>
</organism>
<dbReference type="GO" id="GO:0006897">
    <property type="term" value="P:endocytosis"/>
    <property type="evidence" value="ECO:0007669"/>
    <property type="project" value="TreeGrafter"/>
</dbReference>
<feature type="compositionally biased region" description="Polar residues" evidence="1">
    <location>
        <begin position="1057"/>
        <end position="1091"/>
    </location>
</feature>
<evidence type="ECO:0000313" key="5">
    <source>
        <dbReference type="EMBL" id="CAG8581953.1"/>
    </source>
</evidence>
<dbReference type="SMART" id="SM00165">
    <property type="entry name" value="UBA"/>
    <property type="match status" value="1"/>
</dbReference>
<dbReference type="PROSITE" id="PS50030">
    <property type="entry name" value="UBA"/>
    <property type="match status" value="1"/>
</dbReference>
<dbReference type="GO" id="GO:0016197">
    <property type="term" value="P:endosomal transport"/>
    <property type="evidence" value="ECO:0007669"/>
    <property type="project" value="TreeGrafter"/>
</dbReference>
<feature type="domain" description="UBA" evidence="2">
    <location>
        <begin position="1093"/>
        <end position="1137"/>
    </location>
</feature>
<dbReference type="Gene3D" id="1.10.8.10">
    <property type="entry name" value="DNA helicase RuvA subunit, C-terminal domain"/>
    <property type="match status" value="1"/>
</dbReference>
<dbReference type="SUPFAM" id="SSF47473">
    <property type="entry name" value="EF-hand"/>
    <property type="match status" value="3"/>
</dbReference>
<gene>
    <name evidence="5" type="ORF">DERYTH_LOCUS6734</name>
</gene>
<dbReference type="SUPFAM" id="SSF46934">
    <property type="entry name" value="UBA-like"/>
    <property type="match status" value="1"/>
</dbReference>
<dbReference type="InterPro" id="IPR009060">
    <property type="entry name" value="UBA-like_sf"/>
</dbReference>
<keyword evidence="6" id="KW-1185">Reference proteome</keyword>
<feature type="region of interest" description="Disordered" evidence="1">
    <location>
        <begin position="961"/>
        <end position="990"/>
    </location>
</feature>
<feature type="compositionally biased region" description="Polar residues" evidence="1">
    <location>
        <begin position="588"/>
        <end position="610"/>
    </location>
</feature>
<feature type="domain" description="EF-hand" evidence="4">
    <location>
        <begin position="276"/>
        <end position="311"/>
    </location>
</feature>
<feature type="domain" description="EH" evidence="3">
    <location>
        <begin position="14"/>
        <end position="114"/>
    </location>
</feature>
<feature type="domain" description="EF-hand" evidence="4">
    <location>
        <begin position="144"/>
        <end position="179"/>
    </location>
</feature>
<reference evidence="5" key="1">
    <citation type="submission" date="2021-06" db="EMBL/GenBank/DDBJ databases">
        <authorList>
            <person name="Kallberg Y."/>
            <person name="Tangrot J."/>
            <person name="Rosling A."/>
        </authorList>
    </citation>
    <scope>NUCLEOTIDE SEQUENCE</scope>
    <source>
        <strain evidence="5">MA453B</strain>
    </source>
</reference>
<comment type="caution">
    <text evidence="5">The sequence shown here is derived from an EMBL/GenBank/DDBJ whole genome shotgun (WGS) entry which is preliminary data.</text>
</comment>
<feature type="domain" description="EH" evidence="3">
    <location>
        <begin position="112"/>
        <end position="192"/>
    </location>
</feature>
<dbReference type="PANTHER" id="PTHR11216:SF170">
    <property type="entry name" value="DYNAMIN ASSOCIATED PROTEIN 160, ISOFORM D"/>
    <property type="match status" value="1"/>
</dbReference>
<dbReference type="SMART" id="SM00054">
    <property type="entry name" value="EFh"/>
    <property type="match status" value="4"/>
</dbReference>